<evidence type="ECO:0000259" key="2">
    <source>
        <dbReference type="Pfam" id="PF04773"/>
    </source>
</evidence>
<evidence type="ECO:0000256" key="1">
    <source>
        <dbReference type="SAM" id="Phobius"/>
    </source>
</evidence>
<dbReference type="PIRSF" id="PIRSF018266">
    <property type="entry name" value="FecR"/>
    <property type="match status" value="1"/>
</dbReference>
<dbReference type="PANTHER" id="PTHR30273">
    <property type="entry name" value="PERIPLASMIC SIGNAL SENSOR AND SIGMA FACTOR ACTIVATOR FECR-RELATED"/>
    <property type="match status" value="1"/>
</dbReference>
<feature type="transmembrane region" description="Helical" evidence="1">
    <location>
        <begin position="93"/>
        <end position="111"/>
    </location>
</feature>
<accession>A0A6M2BY17</accession>
<name>A0A6M2BY17_9GAMM</name>
<dbReference type="Pfam" id="PF16220">
    <property type="entry name" value="DUF4880"/>
    <property type="match status" value="1"/>
</dbReference>
<organism evidence="4 5">
    <name type="scientific">Solimonas terrae</name>
    <dbReference type="NCBI Taxonomy" id="1396819"/>
    <lineage>
        <taxon>Bacteria</taxon>
        <taxon>Pseudomonadati</taxon>
        <taxon>Pseudomonadota</taxon>
        <taxon>Gammaproteobacteria</taxon>
        <taxon>Nevskiales</taxon>
        <taxon>Nevskiaceae</taxon>
        <taxon>Solimonas</taxon>
    </lineage>
</organism>
<dbReference type="InterPro" id="IPR032623">
    <property type="entry name" value="FecR_N"/>
</dbReference>
<dbReference type="Proteomes" id="UP000472676">
    <property type="component" value="Unassembled WGS sequence"/>
</dbReference>
<sequence>MHPEQNDKTARLEQASLWWLRLREADVRPEEISEWLAWCQSDPANLEAFEKIDGLGVRLDNIDPAARDTLMREVLDERPAAAPRKSAARRRHWALAAGLAAVAMISAFVVHRVSAPPAIQNAVYTTAKAQLQDLKLSDGSKIALGADTRLDVAYSAELRDLQLGDGEAYFEVAHNSARPFVVHVGHLSVTAVGTAFNIRKTGERVEVIVTQGVVDVAGGSGVIAAQAAASSPASQLPGSGVIRVPAGQLIISENRSLTVRPADEDAAIAWRKGSQRFVDENLGVVVANLNRYSQDEVVIADPSLATLRYTGTVVEGHEAEWLAAIEKVFPVAVRREASGRIALHRRLPMGAGAS</sequence>
<dbReference type="EMBL" id="JAAMOW010000010">
    <property type="protein sequence ID" value="NGY06717.1"/>
    <property type="molecule type" value="Genomic_DNA"/>
</dbReference>
<evidence type="ECO:0000313" key="5">
    <source>
        <dbReference type="Proteomes" id="UP000472676"/>
    </source>
</evidence>
<dbReference type="InterPro" id="IPR006860">
    <property type="entry name" value="FecR"/>
</dbReference>
<feature type="domain" description="FecR N-terminal" evidence="3">
    <location>
        <begin position="13"/>
        <end position="52"/>
    </location>
</feature>
<dbReference type="Gene3D" id="2.60.120.1440">
    <property type="match status" value="1"/>
</dbReference>
<proteinExistence type="predicted"/>
<gene>
    <name evidence="4" type="ORF">G7Y85_18235</name>
</gene>
<dbReference type="AlphaFoldDB" id="A0A6M2BY17"/>
<dbReference type="RefSeq" id="WP_166260850.1">
    <property type="nucleotide sequence ID" value="NZ_JAAMOW010000010.1"/>
</dbReference>
<dbReference type="GO" id="GO:0016989">
    <property type="term" value="F:sigma factor antagonist activity"/>
    <property type="evidence" value="ECO:0007669"/>
    <property type="project" value="TreeGrafter"/>
</dbReference>
<feature type="domain" description="FecR protein" evidence="2">
    <location>
        <begin position="123"/>
        <end position="214"/>
    </location>
</feature>
<keyword evidence="1" id="KW-1133">Transmembrane helix</keyword>
<comment type="caution">
    <text evidence="4">The sequence shown here is derived from an EMBL/GenBank/DDBJ whole genome shotgun (WGS) entry which is preliminary data.</text>
</comment>
<keyword evidence="1" id="KW-0812">Transmembrane</keyword>
<reference evidence="4 5" key="1">
    <citation type="journal article" date="2014" name="Int. J. Syst. Evol. Microbiol.">
        <title>Solimonas terrae sp. nov., isolated from soil.</title>
        <authorList>
            <person name="Kim S.J."/>
            <person name="Moon J.Y."/>
            <person name="Weon H.Y."/>
            <person name="Ahn J.H."/>
            <person name="Chen W.M."/>
            <person name="Kwon S.W."/>
        </authorList>
    </citation>
    <scope>NUCLEOTIDE SEQUENCE [LARGE SCALE GENOMIC DNA]</scope>
    <source>
        <strain evidence="4 5">KIS83-12</strain>
    </source>
</reference>
<keyword evidence="1" id="KW-0472">Membrane</keyword>
<evidence type="ECO:0000259" key="3">
    <source>
        <dbReference type="Pfam" id="PF16220"/>
    </source>
</evidence>
<dbReference type="PANTHER" id="PTHR30273:SF2">
    <property type="entry name" value="PROTEIN FECR"/>
    <property type="match status" value="1"/>
</dbReference>
<dbReference type="InterPro" id="IPR012373">
    <property type="entry name" value="Ferrdict_sens_TM"/>
</dbReference>
<dbReference type="Pfam" id="PF04773">
    <property type="entry name" value="FecR"/>
    <property type="match status" value="1"/>
</dbReference>
<evidence type="ECO:0000313" key="4">
    <source>
        <dbReference type="EMBL" id="NGY06717.1"/>
    </source>
</evidence>
<keyword evidence="5" id="KW-1185">Reference proteome</keyword>
<protein>
    <submittedName>
        <fullName evidence="4">DUF4880 domain-containing protein</fullName>
    </submittedName>
</protein>